<reference evidence="4 5" key="1">
    <citation type="submission" date="2020-08" db="EMBL/GenBank/DDBJ databases">
        <title>Bridging the membrane lipid divide: bacteria of the FCB group superphylum have the potential to synthesize archaeal ether lipids.</title>
        <authorList>
            <person name="Villanueva L."/>
            <person name="Von Meijenfeldt F.A.B."/>
            <person name="Westbye A.B."/>
            <person name="Yadav S."/>
            <person name="Hopmans E.C."/>
            <person name="Dutilh B.E."/>
            <person name="Sinninghe Damste J.S."/>
        </authorList>
    </citation>
    <scope>NUCLEOTIDE SEQUENCE [LARGE SCALE GENOMIC DNA]</scope>
    <source>
        <strain evidence="4">NIOZ-UU30</strain>
    </source>
</reference>
<evidence type="ECO:0000256" key="3">
    <source>
        <dbReference type="HAMAP-Rule" id="MF_00088"/>
    </source>
</evidence>
<dbReference type="EMBL" id="JACNJH010000119">
    <property type="protein sequence ID" value="MBC8361060.1"/>
    <property type="molecule type" value="Genomic_DNA"/>
</dbReference>
<accession>A0A8J6NRQ0</accession>
<dbReference type="AlphaFoldDB" id="A0A8J6NRQ0"/>
<comment type="function">
    <text evidence="3">A probable RNA chaperone. Forms a complex with KhpB which binds to cellular RNA and controls its expression. Plays a role in peptidoglycan (PG) homeostasis and cell length regulation.</text>
</comment>
<dbReference type="GO" id="GO:0005737">
    <property type="term" value="C:cytoplasm"/>
    <property type="evidence" value="ECO:0007669"/>
    <property type="project" value="UniProtKB-SubCell"/>
</dbReference>
<dbReference type="InterPro" id="IPR009019">
    <property type="entry name" value="KH_sf_prok-type"/>
</dbReference>
<dbReference type="PANTHER" id="PTHR34654:SF1">
    <property type="entry name" value="RNA-BINDING PROTEIN KHPA"/>
    <property type="match status" value="1"/>
</dbReference>
<dbReference type="HAMAP" id="MF_00088">
    <property type="entry name" value="KhpA"/>
    <property type="match status" value="1"/>
</dbReference>
<evidence type="ECO:0000313" key="5">
    <source>
        <dbReference type="Proteomes" id="UP000603434"/>
    </source>
</evidence>
<sequence>MKDLIMRIVQALVDHPEQVEILEVKGEHLSVLELRVVKADIGKIIGKQGRTAQAIRTILNAASAKQKKRTVLEILE</sequence>
<keyword evidence="2 3" id="KW-0694">RNA-binding</keyword>
<comment type="similarity">
    <text evidence="3">Belongs to the KhpA RNA-binding protein family.</text>
</comment>
<dbReference type="PANTHER" id="PTHR34654">
    <property type="entry name" value="UPF0109 PROTEIN SCO5592"/>
    <property type="match status" value="1"/>
</dbReference>
<keyword evidence="3" id="KW-0133">Cell shape</keyword>
<dbReference type="SUPFAM" id="SSF54814">
    <property type="entry name" value="Prokaryotic type KH domain (KH-domain type II)"/>
    <property type="match status" value="1"/>
</dbReference>
<dbReference type="Proteomes" id="UP000603434">
    <property type="component" value="Unassembled WGS sequence"/>
</dbReference>
<dbReference type="GO" id="GO:0008360">
    <property type="term" value="P:regulation of cell shape"/>
    <property type="evidence" value="ECO:0007669"/>
    <property type="project" value="UniProtKB-KW"/>
</dbReference>
<dbReference type="Pfam" id="PF13083">
    <property type="entry name" value="KH_KhpA-B"/>
    <property type="match status" value="1"/>
</dbReference>
<keyword evidence="3" id="KW-0961">Cell wall biogenesis/degradation</keyword>
<dbReference type="GO" id="GO:0003723">
    <property type="term" value="F:RNA binding"/>
    <property type="evidence" value="ECO:0007669"/>
    <property type="project" value="UniProtKB-UniRule"/>
</dbReference>
<dbReference type="GO" id="GO:0009252">
    <property type="term" value="P:peptidoglycan biosynthetic process"/>
    <property type="evidence" value="ECO:0007669"/>
    <property type="project" value="UniProtKB-UniRule"/>
</dbReference>
<organism evidence="4 5">
    <name type="scientific">Candidatus Desulfatibia profunda</name>
    <dbReference type="NCBI Taxonomy" id="2841695"/>
    <lineage>
        <taxon>Bacteria</taxon>
        <taxon>Pseudomonadati</taxon>
        <taxon>Thermodesulfobacteriota</taxon>
        <taxon>Desulfobacteria</taxon>
        <taxon>Desulfobacterales</taxon>
        <taxon>Desulfobacterales incertae sedis</taxon>
        <taxon>Candidatus Desulfatibia</taxon>
    </lineage>
</organism>
<comment type="subunit">
    <text evidence="3">Forms a complex with KhpB.</text>
</comment>
<comment type="caution">
    <text evidence="4">The sequence shown here is derived from an EMBL/GenBank/DDBJ whole genome shotgun (WGS) entry which is preliminary data.</text>
</comment>
<protein>
    <recommendedName>
        <fullName evidence="3">RNA-binding protein KhpA</fullName>
    </recommendedName>
    <alternativeName>
        <fullName evidence="3">KH-domain protein A</fullName>
    </alternativeName>
</protein>
<comment type="subcellular location">
    <subcellularLocation>
        <location evidence="3">Cytoplasm</location>
    </subcellularLocation>
</comment>
<keyword evidence="3" id="KW-0143">Chaperone</keyword>
<name>A0A8J6NRQ0_9BACT</name>
<evidence type="ECO:0000256" key="1">
    <source>
        <dbReference type="ARBA" id="ARBA00022490"/>
    </source>
</evidence>
<evidence type="ECO:0000313" key="4">
    <source>
        <dbReference type="EMBL" id="MBC8361060.1"/>
    </source>
</evidence>
<dbReference type="CDD" id="cd22533">
    <property type="entry name" value="KH-II_YlqC-like"/>
    <property type="match status" value="1"/>
</dbReference>
<keyword evidence="1 3" id="KW-0963">Cytoplasm</keyword>
<evidence type="ECO:0000256" key="2">
    <source>
        <dbReference type="ARBA" id="ARBA00022884"/>
    </source>
</evidence>
<dbReference type="InterPro" id="IPR015946">
    <property type="entry name" value="KH_dom-like_a/b"/>
</dbReference>
<proteinExistence type="inferred from homology"/>
<gene>
    <name evidence="3" type="primary">khpA</name>
    <name evidence="4" type="ORF">H8E23_06660</name>
</gene>
<dbReference type="Gene3D" id="3.30.300.20">
    <property type="match status" value="1"/>
</dbReference>
<dbReference type="InterPro" id="IPR020627">
    <property type="entry name" value="KhpA"/>
</dbReference>
<dbReference type="GO" id="GO:0071555">
    <property type="term" value="P:cell wall organization"/>
    <property type="evidence" value="ECO:0007669"/>
    <property type="project" value="UniProtKB-KW"/>
</dbReference>